<dbReference type="InterPro" id="IPR052557">
    <property type="entry name" value="CAP/Cytokinesis_protein"/>
</dbReference>
<dbReference type="Proteomes" id="UP001220010">
    <property type="component" value="Unassembled WGS sequence"/>
</dbReference>
<feature type="repeat" description="TPR" evidence="1">
    <location>
        <begin position="34"/>
        <end position="67"/>
    </location>
</feature>
<dbReference type="Pfam" id="PF00515">
    <property type="entry name" value="TPR_1"/>
    <property type="match status" value="1"/>
</dbReference>
<feature type="domain" description="Transglutaminase-like" evidence="2">
    <location>
        <begin position="336"/>
        <end position="404"/>
    </location>
</feature>
<feature type="repeat" description="TPR" evidence="1">
    <location>
        <begin position="204"/>
        <end position="237"/>
    </location>
</feature>
<dbReference type="RefSeq" id="WP_316965450.1">
    <property type="nucleotide sequence ID" value="NZ_JARFPK010000002.1"/>
</dbReference>
<dbReference type="Gene3D" id="1.25.40.10">
    <property type="entry name" value="Tetratricopeptide repeat domain"/>
    <property type="match status" value="4"/>
</dbReference>
<evidence type="ECO:0000259" key="2">
    <source>
        <dbReference type="SMART" id="SM00460"/>
    </source>
</evidence>
<proteinExistence type="predicted"/>
<gene>
    <name evidence="3" type="ORF">P0O15_00650</name>
</gene>
<dbReference type="EMBL" id="JARFPK010000002">
    <property type="protein sequence ID" value="MDF0589688.1"/>
    <property type="molecule type" value="Genomic_DNA"/>
</dbReference>
<feature type="repeat" description="TPR" evidence="1">
    <location>
        <begin position="102"/>
        <end position="135"/>
    </location>
</feature>
<sequence>MGWNNKGVALYNLGEYDEAVQAYDEAIRLDPEFAIAWNNKGLALRNLGEYDEAVQAYDEAIRLDPEFAIAWNNKGLALYNLGEYAEAVQAYDEAIRIDPEYALAWYSKGLALYNLGEYAEAVQAYDEAIRIDPEYALAWYSKGLALYNLGEYAKAIRSYDEATRIDPEYALAWYSKGLALYNLGEYYEAVQAYDEAIRLDPEFAIAWNNKGLALYNLGEYAEAVQAYDEAIRIDPEYALAWYNKGISLRNLGKYVDANLAIDEAVRLGSVYTPPWYFSISAPTVQSLEDLARGLSGPGDDDDERARAIYRWIITNIKYEVSDANAGVAGNRTPDRMLEERRGICIEYSRLFAKLCQLSGLEAVVITGHGKGSGYSVGSNIPDSANHAWNAVRIDGTWCLVDATWGSGSIDPEEKFVGDLEEFYFLTAPEKLVWTHLPDHQSWQLLDEPLSKAEFEALPYPKAAFFNNQISILDPIKGTIDYDGEASVNLSAPEDVVFIAALLDERGVKLPDRRFTQVQRSEDAVIIRAETPGPGNYTLRIYSKRSGRLEGPYDWTLDYRIAAGRNAPTGIGFPVIRDGFWEMGLGAKSHPQGLIKAGAEVEVAFSAPEGVLLLARLFDREGLKLSENRTFAQREGEDYVVKAAFPVPGEYTLRIYGKRLGDPGGEYAPMLEYDVVAGGGGENIGYPRTLGAFIEVGGRLVAPMEGMLPTGDHEFELLVPGAEGVAIINDGSWTHLTGEGERFWGEATLSRGEARVAARFGEGSTYNVLFLYSVV</sequence>
<dbReference type="InterPro" id="IPR056564">
    <property type="entry name" value="Ig-like_KY"/>
</dbReference>
<dbReference type="Pfam" id="PF13432">
    <property type="entry name" value="TPR_16"/>
    <property type="match status" value="3"/>
</dbReference>
<organism evidence="3 4">
    <name type="scientific">Candidatus Methanocrinis natronophilus</name>
    <dbReference type="NCBI Taxonomy" id="3033396"/>
    <lineage>
        <taxon>Archaea</taxon>
        <taxon>Methanobacteriati</taxon>
        <taxon>Methanobacteriota</taxon>
        <taxon>Stenosarchaea group</taxon>
        <taxon>Methanomicrobia</taxon>
        <taxon>Methanotrichales</taxon>
        <taxon>Methanotrichaceae</taxon>
        <taxon>Methanocrinis</taxon>
    </lineage>
</organism>
<evidence type="ECO:0000313" key="4">
    <source>
        <dbReference type="Proteomes" id="UP001220010"/>
    </source>
</evidence>
<dbReference type="PANTHER" id="PTHR46333:SF2">
    <property type="entry name" value="CYTOKINESIS PROTEIN 3"/>
    <property type="match status" value="1"/>
</dbReference>
<dbReference type="Pfam" id="PF01841">
    <property type="entry name" value="Transglut_core"/>
    <property type="match status" value="1"/>
</dbReference>
<evidence type="ECO:0000256" key="1">
    <source>
        <dbReference type="PROSITE-ProRule" id="PRU00339"/>
    </source>
</evidence>
<dbReference type="InterPro" id="IPR002931">
    <property type="entry name" value="Transglutaminase-like"/>
</dbReference>
<dbReference type="InterPro" id="IPR006597">
    <property type="entry name" value="Sel1-like"/>
</dbReference>
<feature type="repeat" description="TPR" evidence="1">
    <location>
        <begin position="68"/>
        <end position="101"/>
    </location>
</feature>
<accession>A0ABT5X4S3</accession>
<protein>
    <submittedName>
        <fullName evidence="3">Tetratricopeptide repeat protein</fullName>
    </submittedName>
</protein>
<dbReference type="PROSITE" id="PS50293">
    <property type="entry name" value="TPR_REGION"/>
    <property type="match status" value="7"/>
</dbReference>
<dbReference type="InterPro" id="IPR038765">
    <property type="entry name" value="Papain-like_cys_pep_sf"/>
</dbReference>
<name>A0ABT5X4S3_9EURY</name>
<keyword evidence="1" id="KW-0802">TPR repeat</keyword>
<dbReference type="PROSITE" id="PS50005">
    <property type="entry name" value="TPR"/>
    <property type="match status" value="7"/>
</dbReference>
<keyword evidence="4" id="KW-1185">Reference proteome</keyword>
<comment type="caution">
    <text evidence="3">The sequence shown here is derived from an EMBL/GenBank/DDBJ whole genome shotgun (WGS) entry which is preliminary data.</text>
</comment>
<dbReference type="SMART" id="SM00028">
    <property type="entry name" value="TPR"/>
    <property type="match status" value="8"/>
</dbReference>
<dbReference type="SMART" id="SM00671">
    <property type="entry name" value="SEL1"/>
    <property type="match status" value="3"/>
</dbReference>
<evidence type="ECO:0000313" key="3">
    <source>
        <dbReference type="EMBL" id="MDF0589688.1"/>
    </source>
</evidence>
<dbReference type="InterPro" id="IPR019734">
    <property type="entry name" value="TPR_rpt"/>
</dbReference>
<feature type="repeat" description="TPR" evidence="1">
    <location>
        <begin position="2"/>
        <end position="33"/>
    </location>
</feature>
<feature type="repeat" description="TPR" evidence="1">
    <location>
        <begin position="170"/>
        <end position="203"/>
    </location>
</feature>
<dbReference type="SUPFAM" id="SSF48452">
    <property type="entry name" value="TPR-like"/>
    <property type="match status" value="1"/>
</dbReference>
<reference evidence="3 4" key="1">
    <citation type="submission" date="2023-03" db="EMBL/GenBank/DDBJ databases">
        <title>WGS of Methanotrichaceae archaeon Mx.</title>
        <authorList>
            <person name="Sorokin D.Y."/>
            <person name="Merkel A.Y."/>
        </authorList>
    </citation>
    <scope>NUCLEOTIDE SEQUENCE [LARGE SCALE GENOMIC DNA]</scope>
    <source>
        <strain evidence="3 4">Mx</strain>
    </source>
</reference>
<dbReference type="InterPro" id="IPR011990">
    <property type="entry name" value="TPR-like_helical_dom_sf"/>
</dbReference>
<dbReference type="Pfam" id="PF23265">
    <property type="entry name" value="Ig-like_KY"/>
    <property type="match status" value="2"/>
</dbReference>
<dbReference type="PANTHER" id="PTHR46333">
    <property type="entry name" value="CYTOKINESIS PROTEIN 3"/>
    <property type="match status" value="1"/>
</dbReference>
<dbReference type="Gene3D" id="3.10.620.30">
    <property type="match status" value="1"/>
</dbReference>
<dbReference type="SUPFAM" id="SSF54001">
    <property type="entry name" value="Cysteine proteinases"/>
    <property type="match status" value="1"/>
</dbReference>
<dbReference type="SMART" id="SM00460">
    <property type="entry name" value="TGc"/>
    <property type="match status" value="1"/>
</dbReference>
<feature type="repeat" description="TPR" evidence="1">
    <location>
        <begin position="136"/>
        <end position="169"/>
    </location>
</feature>